<name>A0A1E3BTH4_ASPCR</name>
<dbReference type="GO" id="GO:0034455">
    <property type="term" value="C:t-UTP complex"/>
    <property type="evidence" value="ECO:0007669"/>
    <property type="project" value="TreeGrafter"/>
</dbReference>
<feature type="compositionally biased region" description="Acidic residues" evidence="1">
    <location>
        <begin position="599"/>
        <end position="611"/>
    </location>
</feature>
<dbReference type="Gene3D" id="2.130.10.10">
    <property type="entry name" value="YVTN repeat-like/Quinoprotein amine dehydrogenase"/>
    <property type="match status" value="3"/>
</dbReference>
<dbReference type="PANTHER" id="PTHR44163:SF1">
    <property type="entry name" value="U3 SMALL NUCLEOLAR RNA-ASSOCIATED PROTEIN 4 HOMOLOG"/>
    <property type="match status" value="1"/>
</dbReference>
<dbReference type="FunFam" id="2.130.10.10:FF:000935">
    <property type="entry name" value="Small nucleolar ribonucleoprotein complex subunit, putative"/>
    <property type="match status" value="1"/>
</dbReference>
<dbReference type="GO" id="GO:0030686">
    <property type="term" value="C:90S preribosome"/>
    <property type="evidence" value="ECO:0007669"/>
    <property type="project" value="InterPro"/>
</dbReference>
<dbReference type="GO" id="GO:0000462">
    <property type="term" value="P:maturation of SSU-rRNA from tricistronic rRNA transcript (SSU-rRNA, 5.8S rRNA, LSU-rRNA)"/>
    <property type="evidence" value="ECO:0007669"/>
    <property type="project" value="InterPro"/>
</dbReference>
<feature type="region of interest" description="Disordered" evidence="1">
    <location>
        <begin position="745"/>
        <end position="794"/>
    </location>
</feature>
<dbReference type="EMBL" id="JXNT01000001">
    <property type="protein sequence ID" value="ODM24272.1"/>
    <property type="molecule type" value="Genomic_DNA"/>
</dbReference>
<dbReference type="PANTHER" id="PTHR44163">
    <property type="entry name" value="U3 SMALL NUCLEOLAR RNA-ASSOCIATED PROTEIN 4 HOMOLOG"/>
    <property type="match status" value="1"/>
</dbReference>
<proteinExistence type="predicted"/>
<evidence type="ECO:0000313" key="4">
    <source>
        <dbReference type="Proteomes" id="UP000094569"/>
    </source>
</evidence>
<sequence length="971" mass="107720">MDIHRCRFVPFNPQAINALAFSHPPSAGVAGRGVPTLRLAVGRANGDIEIWNPLRGAWFQETVLRGGKDRSIEGLTWTLDPPEDGPDGVKLPGRLRLFSIGYSMAVTEWDIEQGRPLRHSSGNYGEIWCLAAQPRWQATQRGKDGKLLPPAEGEYTGQHLAAGCADGSIVILSTADNDLKFLRLMRPSTKRARVLSVTFQNRNTIVAGYADSSIRLFDIRNGQLLRTISLGKGPAGGPKELLVWSVKCLPDGTIVSGDSAGEIRFWDAKNYSLIQRVQGHLADVLDVAVGANGDTVVSGGADQRTVVYKKKEGEKGDKKVRWAEVMHRRYHTHDVKTFAVYETKEISIIVSGGPDATPIVLPLREFGKEHHRKLSNLPQIPQLASSPSSRLVMSFWDREISIWRVSRGPTSSYENVDGQRHRLVGKVLVQGEENITSAMLSSDGKILVVATISDVKVFSVRRRKGDEKGALRVQKLDVPAAFSDDGARVVTVSPDSRWISVVRPNSDIYLARLNPASSPQEKPQILPQLTKLNRAARHTRHEKASHGTLGEFERTIRSVVFSDNSNILAVGDLSGCIDSWVLEQTTESKPAPKINGAAESDDESSDDEDEQPIIEGERWRLAAAESPIPRLKGGVVLLSFRPQSKADDKLLTNGTNGSAQNATENRLMALTSEHQLVEFEALEGKLSEWSRRNPKAYLPAEFKGVKDRAMGCLWDLSESRERLWLYGSSWLWMFDLKHDFPSPEEFEATEQAQEGAKGQVAKATSAQKRKRQAQEDGENDRKKPNTGAGDRIPLAQADVYFDPKYRKVVGADESQGEWISTDKERPRDVDGDDEDAYDHDEAYAASNDAGLARLRREGNMGDHAVTTPKKGKQDKRFPAINGLVADTPTATPRKAEDQELETPAAQKLANRITQPPRRWWHTYKYRDILGIVPLADDAAEENEKDSSLEVAVIERPTWDIELPGRYVRDYS</sequence>
<dbReference type="FunFam" id="2.130.10.10:FF:001420">
    <property type="entry name" value="Small nucleolar ribonucleoprotein complex subunit, putative"/>
    <property type="match status" value="1"/>
</dbReference>
<gene>
    <name evidence="2" type="ORF">SI65_01862</name>
    <name evidence="3" type="ORF">SI65_02019</name>
</gene>
<feature type="compositionally biased region" description="Basic and acidic residues" evidence="1">
    <location>
        <begin position="820"/>
        <end position="829"/>
    </location>
</feature>
<organism evidence="2 4">
    <name type="scientific">Aspergillus cristatus</name>
    <name type="common">Chinese Fuzhuan brick tea-fermentation fungus</name>
    <name type="synonym">Eurotium cristatum</name>
    <dbReference type="NCBI Taxonomy" id="573508"/>
    <lineage>
        <taxon>Eukaryota</taxon>
        <taxon>Fungi</taxon>
        <taxon>Dikarya</taxon>
        <taxon>Ascomycota</taxon>
        <taxon>Pezizomycotina</taxon>
        <taxon>Eurotiomycetes</taxon>
        <taxon>Eurotiomycetidae</taxon>
        <taxon>Eurotiales</taxon>
        <taxon>Aspergillaceae</taxon>
        <taxon>Aspergillus</taxon>
        <taxon>Aspergillus subgen. Aspergillus</taxon>
    </lineage>
</organism>
<dbReference type="EMBL" id="JXNT01000001">
    <property type="protein sequence ID" value="ODM24429.1"/>
    <property type="molecule type" value="Genomic_DNA"/>
</dbReference>
<comment type="caution">
    <text evidence="2">The sequence shown here is derived from an EMBL/GenBank/DDBJ whole genome shotgun (WGS) entry which is preliminary data.</text>
</comment>
<dbReference type="InterPro" id="IPR001680">
    <property type="entry name" value="WD40_rpt"/>
</dbReference>
<keyword evidence="4" id="KW-1185">Reference proteome</keyword>
<dbReference type="SUPFAM" id="SSF50978">
    <property type="entry name" value="WD40 repeat-like"/>
    <property type="match status" value="2"/>
</dbReference>
<dbReference type="GO" id="GO:0003723">
    <property type="term" value="F:RNA binding"/>
    <property type="evidence" value="ECO:0007669"/>
    <property type="project" value="TreeGrafter"/>
</dbReference>
<dbReference type="InterPro" id="IPR036322">
    <property type="entry name" value="WD40_repeat_dom_sf"/>
</dbReference>
<dbReference type="InterPro" id="IPR046351">
    <property type="entry name" value="UTP4"/>
</dbReference>
<feature type="region of interest" description="Disordered" evidence="1">
    <location>
        <begin position="588"/>
        <end position="611"/>
    </location>
</feature>
<feature type="region of interest" description="Disordered" evidence="1">
    <location>
        <begin position="812"/>
        <end position="836"/>
    </location>
</feature>
<evidence type="ECO:0000313" key="3">
    <source>
        <dbReference type="EMBL" id="ODM24429.1"/>
    </source>
</evidence>
<dbReference type="FunFam" id="2.130.10.10:FF:000518">
    <property type="entry name" value="Small nucleolar ribonucleoprotein complex subunit, putative"/>
    <property type="match status" value="1"/>
</dbReference>
<dbReference type="AlphaFoldDB" id="A0A1E3BTH4"/>
<feature type="region of interest" description="Disordered" evidence="1">
    <location>
        <begin position="862"/>
        <end position="903"/>
    </location>
</feature>
<dbReference type="InterPro" id="IPR015943">
    <property type="entry name" value="WD40/YVTN_repeat-like_dom_sf"/>
</dbReference>
<dbReference type="Pfam" id="PF00400">
    <property type="entry name" value="WD40"/>
    <property type="match status" value="1"/>
</dbReference>
<dbReference type="Proteomes" id="UP000094569">
    <property type="component" value="Unassembled WGS sequence"/>
</dbReference>
<dbReference type="GO" id="GO:0032040">
    <property type="term" value="C:small-subunit processome"/>
    <property type="evidence" value="ECO:0007669"/>
    <property type="project" value="TreeGrafter"/>
</dbReference>
<accession>A0A1E3BTH4</accession>
<reference evidence="2 4" key="1">
    <citation type="journal article" date="2016" name="BMC Genomics">
        <title>Comparative genomic and transcriptomic analyses of the Fuzhuan brick tea-fermentation fungus Aspergillus cristatus.</title>
        <authorList>
            <person name="Ge Y."/>
            <person name="Wang Y."/>
            <person name="Liu Y."/>
            <person name="Tan Y."/>
            <person name="Ren X."/>
            <person name="Zhang X."/>
            <person name="Hyde K.D."/>
            <person name="Liu Y."/>
            <person name="Liu Z."/>
        </authorList>
    </citation>
    <scope>NUCLEOTIDE SEQUENCE [LARGE SCALE GENOMIC DNA]</scope>
    <source>
        <strain evidence="2 4">GZAAS20.1005</strain>
    </source>
</reference>
<dbReference type="VEuPathDB" id="FungiDB:SI65_02019"/>
<dbReference type="STRING" id="573508.A0A1E3BTH4"/>
<protein>
    <submittedName>
        <fullName evidence="2">Uncharacterized protein</fullName>
    </submittedName>
</protein>
<dbReference type="SMART" id="SM00320">
    <property type="entry name" value="WD40"/>
    <property type="match status" value="8"/>
</dbReference>
<dbReference type="OrthoDB" id="8883818at2759"/>
<evidence type="ECO:0000313" key="2">
    <source>
        <dbReference type="EMBL" id="ODM24272.1"/>
    </source>
</evidence>
<dbReference type="VEuPathDB" id="FungiDB:SI65_01862"/>
<evidence type="ECO:0000256" key="1">
    <source>
        <dbReference type="SAM" id="MobiDB-lite"/>
    </source>
</evidence>